<dbReference type="RefSeq" id="WP_197697855.1">
    <property type="nucleotide sequence ID" value="NZ_LT607733.1"/>
</dbReference>
<dbReference type="SUPFAM" id="SSF51735">
    <property type="entry name" value="NAD(P)-binding Rossmann-fold domains"/>
    <property type="match status" value="1"/>
</dbReference>
<dbReference type="Gene3D" id="3.40.50.720">
    <property type="entry name" value="NAD(P)-binding Rossmann-like Domain"/>
    <property type="match status" value="1"/>
</dbReference>
<protein>
    <submittedName>
        <fullName evidence="3">Short chain dehydrogenase</fullName>
    </submittedName>
</protein>
<accession>A0A1C5GA88</accession>
<reference evidence="3 4" key="1">
    <citation type="submission" date="2016-06" db="EMBL/GenBank/DDBJ databases">
        <authorList>
            <person name="Kjaerup R.B."/>
            <person name="Dalgaard T.S."/>
            <person name="Juul-Madsen H.R."/>
        </authorList>
    </citation>
    <scope>NUCLEOTIDE SEQUENCE [LARGE SCALE GENOMIC DNA]</scope>
    <source>
        <strain evidence="3 4">DSM 43913</strain>
    </source>
</reference>
<proteinExistence type="inferred from homology"/>
<dbReference type="PANTHER" id="PTHR43669:SF3">
    <property type="entry name" value="ALCOHOL DEHYDROGENASE, PUTATIVE (AFU_ORTHOLOGUE AFUA_3G03445)-RELATED"/>
    <property type="match status" value="1"/>
</dbReference>
<comment type="similarity">
    <text evidence="1">Belongs to the short-chain dehydrogenases/reductases (SDR) family.</text>
</comment>
<keyword evidence="2" id="KW-0560">Oxidoreductase</keyword>
<dbReference type="PANTHER" id="PTHR43669">
    <property type="entry name" value="5-KETO-D-GLUCONATE 5-REDUCTASE"/>
    <property type="match status" value="1"/>
</dbReference>
<evidence type="ECO:0000313" key="4">
    <source>
        <dbReference type="Proteomes" id="UP000198251"/>
    </source>
</evidence>
<dbReference type="CDD" id="cd05233">
    <property type="entry name" value="SDR_c"/>
    <property type="match status" value="1"/>
</dbReference>
<gene>
    <name evidence="3" type="ORF">GA0070610_2892</name>
</gene>
<evidence type="ECO:0000256" key="1">
    <source>
        <dbReference type="ARBA" id="ARBA00006484"/>
    </source>
</evidence>
<dbReference type="PRINTS" id="PR00081">
    <property type="entry name" value="GDHRDH"/>
</dbReference>
<evidence type="ECO:0000256" key="2">
    <source>
        <dbReference type="ARBA" id="ARBA00023002"/>
    </source>
</evidence>
<keyword evidence="4" id="KW-1185">Reference proteome</keyword>
<evidence type="ECO:0000313" key="3">
    <source>
        <dbReference type="EMBL" id="SCG16620.1"/>
    </source>
</evidence>
<dbReference type="Pfam" id="PF00106">
    <property type="entry name" value="adh_short"/>
    <property type="match status" value="1"/>
</dbReference>
<dbReference type="EMBL" id="LT607733">
    <property type="protein sequence ID" value="SCG16620.1"/>
    <property type="molecule type" value="Genomic_DNA"/>
</dbReference>
<dbReference type="InterPro" id="IPR036291">
    <property type="entry name" value="NAD(P)-bd_dom_sf"/>
</dbReference>
<dbReference type="Proteomes" id="UP000198251">
    <property type="component" value="Chromosome I"/>
</dbReference>
<dbReference type="GO" id="GO:0016491">
    <property type="term" value="F:oxidoreductase activity"/>
    <property type="evidence" value="ECO:0007669"/>
    <property type="project" value="UniProtKB-KW"/>
</dbReference>
<organism evidence="3 4">
    <name type="scientific">Micromonospora echinofusca</name>
    <dbReference type="NCBI Taxonomy" id="47858"/>
    <lineage>
        <taxon>Bacteria</taxon>
        <taxon>Bacillati</taxon>
        <taxon>Actinomycetota</taxon>
        <taxon>Actinomycetes</taxon>
        <taxon>Micromonosporales</taxon>
        <taxon>Micromonosporaceae</taxon>
        <taxon>Micromonospora</taxon>
    </lineage>
</organism>
<dbReference type="InterPro" id="IPR002347">
    <property type="entry name" value="SDR_fam"/>
</dbReference>
<name>A0A1C5GA88_MICEH</name>
<dbReference type="AlphaFoldDB" id="A0A1C5GA88"/>
<dbReference type="GeneID" id="95802680"/>
<sequence length="188" mass="19507">MSGGSRSLAGRRVLVTGGARGIGAALARRLHQRGARVAVVGLEPELLADVSAACGDAPWSSCDVRSRAQVDAAVEMAVDRLGGLDVVVANAGVAAQLPLVGGDPDVFERTNGVNVLGTYHTLRAAAPHISHPNGYALVIASLAAAVHAPQLGAYRARHCRARRTTSPPGECPRWWNSGAAADRYRCDS</sequence>